<feature type="signal peptide" evidence="2">
    <location>
        <begin position="1"/>
        <end position="20"/>
    </location>
</feature>
<feature type="compositionally biased region" description="Polar residues" evidence="1">
    <location>
        <begin position="163"/>
        <end position="174"/>
    </location>
</feature>
<evidence type="ECO:0000256" key="1">
    <source>
        <dbReference type="SAM" id="MobiDB-lite"/>
    </source>
</evidence>
<feature type="compositionally biased region" description="Polar residues" evidence="1">
    <location>
        <begin position="218"/>
        <end position="230"/>
    </location>
</feature>
<feature type="region of interest" description="Disordered" evidence="1">
    <location>
        <begin position="38"/>
        <end position="238"/>
    </location>
</feature>
<evidence type="ECO:0000313" key="3">
    <source>
        <dbReference type="EMBL" id="WGI68744.1"/>
    </source>
</evidence>
<feature type="compositionally biased region" description="Gly residues" evidence="1">
    <location>
        <begin position="63"/>
        <end position="81"/>
    </location>
</feature>
<reference evidence="3 4" key="1">
    <citation type="submission" date="2023-04" db="EMBL/GenBank/DDBJ databases">
        <title>Neorhizobium petrolearium OS53, complete genome.</title>
        <authorList>
            <person name="Yu T."/>
        </authorList>
    </citation>
    <scope>NUCLEOTIDE SEQUENCE [LARGE SCALE GENOMIC DNA]</scope>
    <source>
        <strain evidence="3 4">OS53</strain>
    </source>
</reference>
<dbReference type="RefSeq" id="WP_227701893.1">
    <property type="nucleotide sequence ID" value="NZ_CP123000.1"/>
</dbReference>
<feature type="compositionally biased region" description="Gly residues" evidence="1">
    <location>
        <begin position="127"/>
        <end position="139"/>
    </location>
</feature>
<organism evidence="3 4">
    <name type="scientific">Neorhizobium petrolearium</name>
    <dbReference type="NCBI Taxonomy" id="515361"/>
    <lineage>
        <taxon>Bacteria</taxon>
        <taxon>Pseudomonadati</taxon>
        <taxon>Pseudomonadota</taxon>
        <taxon>Alphaproteobacteria</taxon>
        <taxon>Hyphomicrobiales</taxon>
        <taxon>Rhizobiaceae</taxon>
        <taxon>Rhizobium/Agrobacterium group</taxon>
        <taxon>Neorhizobium</taxon>
    </lineage>
</organism>
<protein>
    <submittedName>
        <fullName evidence="3">Uncharacterized protein</fullName>
    </submittedName>
</protein>
<evidence type="ECO:0000256" key="2">
    <source>
        <dbReference type="SAM" id="SignalP"/>
    </source>
</evidence>
<gene>
    <name evidence="3" type="ORF">QEO92_01200</name>
</gene>
<dbReference type="Proteomes" id="UP001227095">
    <property type="component" value="Chromosome"/>
</dbReference>
<feature type="compositionally biased region" description="Low complexity" evidence="1">
    <location>
        <begin position="140"/>
        <end position="150"/>
    </location>
</feature>
<feature type="compositionally biased region" description="Low complexity" evidence="1">
    <location>
        <begin position="101"/>
        <end position="111"/>
    </location>
</feature>
<keyword evidence="4" id="KW-1185">Reference proteome</keyword>
<dbReference type="EMBL" id="CP123000">
    <property type="protein sequence ID" value="WGI68744.1"/>
    <property type="molecule type" value="Genomic_DNA"/>
</dbReference>
<proteinExistence type="predicted"/>
<evidence type="ECO:0000313" key="4">
    <source>
        <dbReference type="Proteomes" id="UP001227095"/>
    </source>
</evidence>
<sequence length="238" mass="23071">MSTRRLFVLSGALAAIFAAAMPFKLAVDANGVPCLAASSAAAKDSDSDSGNGDGGDNDSAGNGDNGGAGSGGSGNSSGKGNEGNDAGSVGEGAADDGDAGDGANDSSTDAGNSASGTSGKSQNDGSTGSGSGTGTGAGTSTGKSPSTGKSASDKADKPAADSQTAGQRSPTQPATPAARSKSDVKVDVRGNSITVRHGNGATERISQGRYEMRDSRSRTIVNRQATPSDTSRLRSFGR</sequence>
<keyword evidence="2" id="KW-0732">Signal</keyword>
<feature type="compositionally biased region" description="Low complexity" evidence="1">
    <location>
        <begin position="82"/>
        <end position="92"/>
    </location>
</feature>
<name>A0ABY8M2Q7_9HYPH</name>
<feature type="compositionally biased region" description="Polar residues" evidence="1">
    <location>
        <begin position="112"/>
        <end position="124"/>
    </location>
</feature>
<accession>A0ABY8M2Q7</accession>
<feature type="chain" id="PRO_5046526902" evidence="2">
    <location>
        <begin position="21"/>
        <end position="238"/>
    </location>
</feature>